<dbReference type="Proteomes" id="UP000317155">
    <property type="component" value="Unassembled WGS sequence"/>
</dbReference>
<gene>
    <name evidence="6" type="ORF">FL622_13880</name>
</gene>
<dbReference type="SUPFAM" id="SSF57716">
    <property type="entry name" value="Glucocorticoid receptor-like (DNA-binding domain)"/>
    <property type="match status" value="1"/>
</dbReference>
<dbReference type="SUPFAM" id="SSF109635">
    <property type="entry name" value="DnaK suppressor protein DksA, alpha-hairpin domain"/>
    <property type="match status" value="1"/>
</dbReference>
<dbReference type="PROSITE" id="PS51128">
    <property type="entry name" value="ZF_DKSA_2"/>
    <property type="match status" value="1"/>
</dbReference>
<feature type="domain" description="Zinc finger DksA/TraR C4-type" evidence="5">
    <location>
        <begin position="79"/>
        <end position="114"/>
    </location>
</feature>
<dbReference type="OrthoDB" id="9803742at2"/>
<keyword evidence="1" id="KW-0479">Metal-binding</keyword>
<reference evidence="6 7" key="1">
    <citation type="submission" date="2019-07" db="EMBL/GenBank/DDBJ databases">
        <title>Insights of Desulfuromonas acetexigens electromicrobiology.</title>
        <authorList>
            <person name="Katuri K."/>
            <person name="Sapireddy V."/>
            <person name="Shaw D.R."/>
            <person name="Saikaly P."/>
        </authorList>
    </citation>
    <scope>NUCLEOTIDE SEQUENCE [LARGE SCALE GENOMIC DNA]</scope>
    <source>
        <strain evidence="6 7">2873</strain>
    </source>
</reference>
<keyword evidence="7" id="KW-1185">Reference proteome</keyword>
<evidence type="ECO:0000256" key="1">
    <source>
        <dbReference type="ARBA" id="ARBA00022723"/>
    </source>
</evidence>
<dbReference type="PANTHER" id="PTHR33823:SF4">
    <property type="entry name" value="GENERAL STRESS PROTEIN 16O"/>
    <property type="match status" value="1"/>
</dbReference>
<organism evidence="6 7">
    <name type="scientific">Trichloromonas acetexigens</name>
    <dbReference type="NCBI Taxonomy" id="38815"/>
    <lineage>
        <taxon>Bacteria</taxon>
        <taxon>Pseudomonadati</taxon>
        <taxon>Thermodesulfobacteriota</taxon>
        <taxon>Desulfuromonadia</taxon>
        <taxon>Desulfuromonadales</taxon>
        <taxon>Trichloromonadaceae</taxon>
        <taxon>Trichloromonas</taxon>
    </lineage>
</organism>
<evidence type="ECO:0000313" key="7">
    <source>
        <dbReference type="Proteomes" id="UP000317155"/>
    </source>
</evidence>
<accession>A0A550J7Z6</accession>
<protein>
    <submittedName>
        <fullName evidence="6">TraR/DksA family transcriptional regulator</fullName>
    </submittedName>
</protein>
<evidence type="ECO:0000259" key="5">
    <source>
        <dbReference type="Pfam" id="PF01258"/>
    </source>
</evidence>
<dbReference type="EMBL" id="VJVV01000011">
    <property type="protein sequence ID" value="TRO79354.1"/>
    <property type="molecule type" value="Genomic_DNA"/>
</dbReference>
<feature type="zinc finger region" description="dksA C4-type" evidence="4">
    <location>
        <begin position="84"/>
        <end position="108"/>
    </location>
</feature>
<dbReference type="RefSeq" id="WP_092053889.1">
    <property type="nucleotide sequence ID" value="NZ_FOJJ01000003.1"/>
</dbReference>
<evidence type="ECO:0000313" key="6">
    <source>
        <dbReference type="EMBL" id="TRO79354.1"/>
    </source>
</evidence>
<dbReference type="Pfam" id="PF01258">
    <property type="entry name" value="zf-dskA_traR"/>
    <property type="match status" value="1"/>
</dbReference>
<evidence type="ECO:0000256" key="3">
    <source>
        <dbReference type="ARBA" id="ARBA00022833"/>
    </source>
</evidence>
<keyword evidence="2" id="KW-0863">Zinc-finger</keyword>
<dbReference type="GO" id="GO:0008270">
    <property type="term" value="F:zinc ion binding"/>
    <property type="evidence" value="ECO:0007669"/>
    <property type="project" value="UniProtKB-KW"/>
</dbReference>
<comment type="caution">
    <text evidence="6">The sequence shown here is derived from an EMBL/GenBank/DDBJ whole genome shotgun (WGS) entry which is preliminary data.</text>
</comment>
<keyword evidence="3" id="KW-0862">Zinc</keyword>
<evidence type="ECO:0000256" key="2">
    <source>
        <dbReference type="ARBA" id="ARBA00022771"/>
    </source>
</evidence>
<evidence type="ECO:0000256" key="4">
    <source>
        <dbReference type="PROSITE-ProRule" id="PRU00510"/>
    </source>
</evidence>
<dbReference type="AlphaFoldDB" id="A0A550J7Z6"/>
<proteinExistence type="predicted"/>
<sequence length="117" mass="13397">MDEAQLEAARERLLRLRLEVMREVRSAADASREMGQDGVPDIGDMSANTYSRDLLLNLSENQRQKIRDIDVALERLAQGEYGICARCGDEIAPRRMEVRPFSRYCIDCKTDVEKFGE</sequence>
<dbReference type="InterPro" id="IPR000962">
    <property type="entry name" value="Znf_DskA_TraR"/>
</dbReference>
<dbReference type="Gene3D" id="1.20.120.910">
    <property type="entry name" value="DksA, coiled-coil domain"/>
    <property type="match status" value="1"/>
</dbReference>
<dbReference type="PANTHER" id="PTHR33823">
    <property type="entry name" value="RNA POLYMERASE-BINDING TRANSCRIPTION FACTOR DKSA-RELATED"/>
    <property type="match status" value="1"/>
</dbReference>
<dbReference type="InterPro" id="IPR037187">
    <property type="entry name" value="DnaK_N"/>
</dbReference>
<name>A0A550J7Z6_9BACT</name>